<evidence type="ECO:0000256" key="1">
    <source>
        <dbReference type="ARBA" id="ARBA00004651"/>
    </source>
</evidence>
<protein>
    <submittedName>
        <fullName evidence="10">ATP-binding cassette domain-containing protein</fullName>
    </submittedName>
</protein>
<keyword evidence="3" id="KW-0547">Nucleotide-binding</keyword>
<evidence type="ECO:0000256" key="2">
    <source>
        <dbReference type="ARBA" id="ARBA00022692"/>
    </source>
</evidence>
<feature type="transmembrane region" description="Helical" evidence="7">
    <location>
        <begin position="43"/>
        <end position="60"/>
    </location>
</feature>
<dbReference type="Proteomes" id="UP001562065">
    <property type="component" value="Unassembled WGS sequence"/>
</dbReference>
<dbReference type="InterPro" id="IPR027417">
    <property type="entry name" value="P-loop_NTPase"/>
</dbReference>
<dbReference type="SUPFAM" id="SSF90123">
    <property type="entry name" value="ABC transporter transmembrane region"/>
    <property type="match status" value="1"/>
</dbReference>
<accession>A0ABV4AFA5</accession>
<dbReference type="InterPro" id="IPR036640">
    <property type="entry name" value="ABC1_TM_sf"/>
</dbReference>
<feature type="domain" description="ABC transporter" evidence="8">
    <location>
        <begin position="308"/>
        <end position="510"/>
    </location>
</feature>
<gene>
    <name evidence="10" type="ORF">AB5I84_05090</name>
</gene>
<keyword evidence="11" id="KW-1185">Reference proteome</keyword>
<dbReference type="Gene3D" id="3.40.50.300">
    <property type="entry name" value="P-loop containing nucleotide triphosphate hydrolases"/>
    <property type="match status" value="1"/>
</dbReference>
<feature type="domain" description="ABC transmembrane type-1" evidence="9">
    <location>
        <begin position="45"/>
        <end position="282"/>
    </location>
</feature>
<evidence type="ECO:0000256" key="3">
    <source>
        <dbReference type="ARBA" id="ARBA00022741"/>
    </source>
</evidence>
<keyword evidence="2 7" id="KW-0812">Transmembrane</keyword>
<dbReference type="InterPro" id="IPR003439">
    <property type="entry name" value="ABC_transporter-like_ATP-bd"/>
</dbReference>
<dbReference type="Gene3D" id="1.20.1560.10">
    <property type="entry name" value="ABC transporter type 1, transmembrane domain"/>
    <property type="match status" value="1"/>
</dbReference>
<comment type="caution">
    <text evidence="10">The sequence shown here is derived from an EMBL/GenBank/DDBJ whole genome shotgun (WGS) entry which is preliminary data.</text>
</comment>
<dbReference type="RefSeq" id="WP_369454775.1">
    <property type="nucleotide sequence ID" value="NZ_JBGCUO010000001.1"/>
</dbReference>
<dbReference type="PROSITE" id="PS50929">
    <property type="entry name" value="ABC_TM1F"/>
    <property type="match status" value="1"/>
</dbReference>
<evidence type="ECO:0000259" key="8">
    <source>
        <dbReference type="PROSITE" id="PS50893"/>
    </source>
</evidence>
<dbReference type="InterPro" id="IPR039421">
    <property type="entry name" value="Type_1_exporter"/>
</dbReference>
<dbReference type="InterPro" id="IPR003593">
    <property type="entry name" value="AAA+_ATPase"/>
</dbReference>
<dbReference type="SMART" id="SM00382">
    <property type="entry name" value="AAA"/>
    <property type="match status" value="1"/>
</dbReference>
<dbReference type="Pfam" id="PF00005">
    <property type="entry name" value="ABC_tran"/>
    <property type="match status" value="1"/>
</dbReference>
<feature type="transmembrane region" description="Helical" evidence="7">
    <location>
        <begin position="147"/>
        <end position="164"/>
    </location>
</feature>
<name>A0ABV4AFA5_9GAMM</name>
<evidence type="ECO:0000313" key="11">
    <source>
        <dbReference type="Proteomes" id="UP001562065"/>
    </source>
</evidence>
<feature type="transmembrane region" description="Helical" evidence="7">
    <location>
        <begin position="12"/>
        <end position="37"/>
    </location>
</feature>
<sequence>MHDADRARRRLLASVLGWVAVALLEAGVYTLLAWSLLHHAGPLPVIVLALLALAVTVLVTRGGFITAARLAGDFYQALLGTLGRARLGWFSADNRQLLTDVAGRGVPTLMSIPAHHLQPLVLAPLVPLLLCAGIALVVSPAAALCTLLLWLVALAAQLLGQWWLRRADSARDAAAQHSHRATQELVDHLTLLRSSAGPARTLSRLDHSWSAQQTALDRTNLAAAPATLIATLASVLPLAGVLLWQTAQGPTPAPVLLALIVLVGRACAPLADLALTALSLNDVRDAWRRYHQVLAAPALPDSGARVAVPADATLTLEQVQARSGWTPLSATLTPGARMVIRGPSGGGKSTLLGLMMRFDDPAHGQVTLGGVPLPQLPFTQLAEYISYVPQEPVVFSGSLADNITLGAPADLASVRASAEAAALGPLLARSPAGLDQAVSHHGSALSGGERQRLALARALFKPAPILILDEATSALDPDTEAQVAAAVIASGRTLVVVTHRDPAIWQPTQVLEIQR</sequence>
<comment type="subcellular location">
    <subcellularLocation>
        <location evidence="1">Cell membrane</location>
        <topology evidence="1">Multi-pass membrane protein</topology>
    </subcellularLocation>
</comment>
<dbReference type="PROSITE" id="PS50893">
    <property type="entry name" value="ABC_TRANSPORTER_2"/>
    <property type="match status" value="1"/>
</dbReference>
<dbReference type="PANTHER" id="PTHR24221:SF654">
    <property type="entry name" value="ATP-BINDING CASSETTE SUB-FAMILY B MEMBER 6"/>
    <property type="match status" value="1"/>
</dbReference>
<dbReference type="PROSITE" id="PS00211">
    <property type="entry name" value="ABC_TRANSPORTER_1"/>
    <property type="match status" value="1"/>
</dbReference>
<dbReference type="GO" id="GO:0005524">
    <property type="term" value="F:ATP binding"/>
    <property type="evidence" value="ECO:0007669"/>
    <property type="project" value="UniProtKB-KW"/>
</dbReference>
<feature type="transmembrane region" description="Helical" evidence="7">
    <location>
        <begin position="120"/>
        <end position="141"/>
    </location>
</feature>
<evidence type="ECO:0000256" key="6">
    <source>
        <dbReference type="ARBA" id="ARBA00023136"/>
    </source>
</evidence>
<organism evidence="10 11">
    <name type="scientific">Isoalcanivorax beigongshangi</name>
    <dbReference type="NCBI Taxonomy" id="3238810"/>
    <lineage>
        <taxon>Bacteria</taxon>
        <taxon>Pseudomonadati</taxon>
        <taxon>Pseudomonadota</taxon>
        <taxon>Gammaproteobacteria</taxon>
        <taxon>Oceanospirillales</taxon>
        <taxon>Alcanivoracaceae</taxon>
        <taxon>Isoalcanivorax</taxon>
    </lineage>
</organism>
<keyword evidence="6 7" id="KW-0472">Membrane</keyword>
<dbReference type="InterPro" id="IPR017871">
    <property type="entry name" value="ABC_transporter-like_CS"/>
</dbReference>
<proteinExistence type="predicted"/>
<feature type="transmembrane region" description="Helical" evidence="7">
    <location>
        <begin position="221"/>
        <end position="244"/>
    </location>
</feature>
<evidence type="ECO:0000256" key="5">
    <source>
        <dbReference type="ARBA" id="ARBA00022989"/>
    </source>
</evidence>
<dbReference type="InterPro" id="IPR011527">
    <property type="entry name" value="ABC1_TM_dom"/>
</dbReference>
<reference evidence="10 11" key="1">
    <citation type="submission" date="2024-07" db="EMBL/GenBank/DDBJ databases">
        <authorList>
            <person name="Ren Q."/>
        </authorList>
    </citation>
    <scope>NUCLEOTIDE SEQUENCE [LARGE SCALE GENOMIC DNA]</scope>
    <source>
        <strain evidence="10 11">REN37</strain>
    </source>
</reference>
<dbReference type="EMBL" id="JBGCUO010000001">
    <property type="protein sequence ID" value="MEY1661523.1"/>
    <property type="molecule type" value="Genomic_DNA"/>
</dbReference>
<dbReference type="CDD" id="cd03228">
    <property type="entry name" value="ABCC_MRP_Like"/>
    <property type="match status" value="1"/>
</dbReference>
<feature type="transmembrane region" description="Helical" evidence="7">
    <location>
        <begin position="256"/>
        <end position="280"/>
    </location>
</feature>
<keyword evidence="5 7" id="KW-1133">Transmembrane helix</keyword>
<evidence type="ECO:0000256" key="7">
    <source>
        <dbReference type="SAM" id="Phobius"/>
    </source>
</evidence>
<evidence type="ECO:0000256" key="4">
    <source>
        <dbReference type="ARBA" id="ARBA00022840"/>
    </source>
</evidence>
<evidence type="ECO:0000313" key="10">
    <source>
        <dbReference type="EMBL" id="MEY1661523.1"/>
    </source>
</evidence>
<keyword evidence="4 10" id="KW-0067">ATP-binding</keyword>
<dbReference type="PANTHER" id="PTHR24221">
    <property type="entry name" value="ATP-BINDING CASSETTE SUB-FAMILY B"/>
    <property type="match status" value="1"/>
</dbReference>
<evidence type="ECO:0000259" key="9">
    <source>
        <dbReference type="PROSITE" id="PS50929"/>
    </source>
</evidence>
<dbReference type="SUPFAM" id="SSF52540">
    <property type="entry name" value="P-loop containing nucleoside triphosphate hydrolases"/>
    <property type="match status" value="1"/>
</dbReference>